<dbReference type="AlphaFoldDB" id="A0A4U9V009"/>
<sequence>MLLYQMLQRIDYLASMYNWLGVLDDKATFSSFGNPIIIEGKGENVIVSVGSRGRILPRRRSELKVVVFLQSETICIFKYTKRNKQAAR</sequence>
<dbReference type="STRING" id="1123265.GCA_000686625_01087"/>
<evidence type="ECO:0000313" key="2">
    <source>
        <dbReference type="Proteomes" id="UP000308196"/>
    </source>
</evidence>
<organism evidence="1 2">
    <name type="scientific">Sphingobacterium thalpophilum</name>
    <dbReference type="NCBI Taxonomy" id="259"/>
    <lineage>
        <taxon>Bacteria</taxon>
        <taxon>Pseudomonadati</taxon>
        <taxon>Bacteroidota</taxon>
        <taxon>Sphingobacteriia</taxon>
        <taxon>Sphingobacteriales</taxon>
        <taxon>Sphingobacteriaceae</taxon>
        <taxon>Sphingobacterium</taxon>
    </lineage>
</organism>
<proteinExistence type="predicted"/>
<dbReference type="Proteomes" id="UP000308196">
    <property type="component" value="Chromosome"/>
</dbReference>
<accession>A0A4U9V009</accession>
<name>A0A4U9V009_9SPHI</name>
<reference evidence="1 2" key="1">
    <citation type="submission" date="2019-05" db="EMBL/GenBank/DDBJ databases">
        <authorList>
            <consortium name="Pathogen Informatics"/>
        </authorList>
    </citation>
    <scope>NUCLEOTIDE SEQUENCE [LARGE SCALE GENOMIC DNA]</scope>
    <source>
        <strain evidence="1 2">NCTC11429</strain>
    </source>
</reference>
<dbReference type="EMBL" id="LR590484">
    <property type="protein sequence ID" value="VTR39685.1"/>
    <property type="molecule type" value="Genomic_DNA"/>
</dbReference>
<dbReference type="KEGG" id="stha:NCTC11429_02223"/>
<evidence type="ECO:0000313" key="1">
    <source>
        <dbReference type="EMBL" id="VTR39685.1"/>
    </source>
</evidence>
<protein>
    <submittedName>
        <fullName evidence="1">Uncharacterized protein</fullName>
    </submittedName>
</protein>
<gene>
    <name evidence="1" type="ORF">NCTC11429_02223</name>
</gene>